<dbReference type="EMBL" id="CM042009">
    <property type="protein sequence ID" value="KAI3790292.1"/>
    <property type="molecule type" value="Genomic_DNA"/>
</dbReference>
<name>A0ACB9H445_CICIN</name>
<evidence type="ECO:0000313" key="2">
    <source>
        <dbReference type="Proteomes" id="UP001055811"/>
    </source>
</evidence>
<comment type="caution">
    <text evidence="1">The sequence shown here is derived from an EMBL/GenBank/DDBJ whole genome shotgun (WGS) entry which is preliminary data.</text>
</comment>
<accession>A0ACB9H445</accession>
<gene>
    <name evidence="1" type="ORF">L2E82_03234</name>
</gene>
<evidence type="ECO:0000313" key="1">
    <source>
        <dbReference type="EMBL" id="KAI3790292.1"/>
    </source>
</evidence>
<dbReference type="Proteomes" id="UP001055811">
    <property type="component" value="Linkage Group LG01"/>
</dbReference>
<keyword evidence="2" id="KW-1185">Reference proteome</keyword>
<reference evidence="2" key="1">
    <citation type="journal article" date="2022" name="Mol. Ecol. Resour.">
        <title>The genomes of chicory, endive, great burdock and yacon provide insights into Asteraceae palaeo-polyploidization history and plant inulin production.</title>
        <authorList>
            <person name="Fan W."/>
            <person name="Wang S."/>
            <person name="Wang H."/>
            <person name="Wang A."/>
            <person name="Jiang F."/>
            <person name="Liu H."/>
            <person name="Zhao H."/>
            <person name="Xu D."/>
            <person name="Zhang Y."/>
        </authorList>
    </citation>
    <scope>NUCLEOTIDE SEQUENCE [LARGE SCALE GENOMIC DNA]</scope>
    <source>
        <strain evidence="2">cv. Punajuju</strain>
    </source>
</reference>
<protein>
    <submittedName>
        <fullName evidence="1">Uncharacterized protein</fullName>
    </submittedName>
</protein>
<reference evidence="1 2" key="2">
    <citation type="journal article" date="2022" name="Mol. Ecol. Resour.">
        <title>The genomes of chicory, endive, great burdock and yacon provide insights into Asteraceae paleo-polyploidization history and plant inulin production.</title>
        <authorList>
            <person name="Fan W."/>
            <person name="Wang S."/>
            <person name="Wang H."/>
            <person name="Wang A."/>
            <person name="Jiang F."/>
            <person name="Liu H."/>
            <person name="Zhao H."/>
            <person name="Xu D."/>
            <person name="Zhang Y."/>
        </authorList>
    </citation>
    <scope>NUCLEOTIDE SEQUENCE [LARGE SCALE GENOMIC DNA]</scope>
    <source>
        <strain evidence="2">cv. Punajuju</strain>
        <tissue evidence="1">Leaves</tissue>
    </source>
</reference>
<organism evidence="1 2">
    <name type="scientific">Cichorium intybus</name>
    <name type="common">Chicory</name>
    <dbReference type="NCBI Taxonomy" id="13427"/>
    <lineage>
        <taxon>Eukaryota</taxon>
        <taxon>Viridiplantae</taxon>
        <taxon>Streptophyta</taxon>
        <taxon>Embryophyta</taxon>
        <taxon>Tracheophyta</taxon>
        <taxon>Spermatophyta</taxon>
        <taxon>Magnoliopsida</taxon>
        <taxon>eudicotyledons</taxon>
        <taxon>Gunneridae</taxon>
        <taxon>Pentapetalae</taxon>
        <taxon>asterids</taxon>
        <taxon>campanulids</taxon>
        <taxon>Asterales</taxon>
        <taxon>Asteraceae</taxon>
        <taxon>Cichorioideae</taxon>
        <taxon>Cichorieae</taxon>
        <taxon>Cichoriinae</taxon>
        <taxon>Cichorium</taxon>
    </lineage>
</organism>
<proteinExistence type="predicted"/>
<sequence>MKENGAEDTKYFSEWSRVAVVWLKSTRTKLIDGGRQMSAKKEGGLCIGKKARRGLNTKFLLPRSGMVSWARSREEKSRFDSMKRTTLSGLNLLIWNQNGHIPLISPYSDGASLDLWTLEAENYRVGVLHELLSLTLEAVEAAQEFLFGGN</sequence>